<dbReference type="Pfam" id="PF06574">
    <property type="entry name" value="FAD_syn"/>
    <property type="match status" value="1"/>
</dbReference>
<dbReference type="InterPro" id="IPR015865">
    <property type="entry name" value="Riboflavin_kinase_bac/euk"/>
</dbReference>
<keyword evidence="10 14" id="KW-0067">ATP-binding</keyword>
<evidence type="ECO:0000256" key="12">
    <source>
        <dbReference type="ARBA" id="ARBA00047880"/>
    </source>
</evidence>
<accession>Q7VAV6</accession>
<keyword evidence="7 14" id="KW-0547">Nucleotide-binding</keyword>
<dbReference type="HOGENOM" id="CLU_048437_0_1_3"/>
<dbReference type="OrthoDB" id="9803667at2"/>
<dbReference type="SMART" id="SM00904">
    <property type="entry name" value="Flavokinase"/>
    <property type="match status" value="1"/>
</dbReference>
<evidence type="ECO:0000256" key="9">
    <source>
        <dbReference type="ARBA" id="ARBA00022827"/>
    </source>
</evidence>
<evidence type="ECO:0000256" key="10">
    <source>
        <dbReference type="ARBA" id="ARBA00022840"/>
    </source>
</evidence>
<dbReference type="EnsemblBacteria" id="AAQ00391">
    <property type="protein sequence ID" value="AAQ00391"/>
    <property type="gene ID" value="Pro_1347"/>
</dbReference>
<name>Q7VAV6_PROMA</name>
<dbReference type="CDD" id="cd02064">
    <property type="entry name" value="FAD_synthetase_N"/>
    <property type="match status" value="1"/>
</dbReference>
<comment type="pathway">
    <text evidence="1 14">Cofactor biosynthesis; FAD biosynthesis; FAD from FMN: step 1/1.</text>
</comment>
<proteinExistence type="inferred from homology"/>
<dbReference type="Pfam" id="PF01687">
    <property type="entry name" value="Flavokinase"/>
    <property type="match status" value="1"/>
</dbReference>
<comment type="catalytic activity">
    <reaction evidence="13 14">
        <text>FMN + ATP + H(+) = FAD + diphosphate</text>
        <dbReference type="Rhea" id="RHEA:17237"/>
        <dbReference type="ChEBI" id="CHEBI:15378"/>
        <dbReference type="ChEBI" id="CHEBI:30616"/>
        <dbReference type="ChEBI" id="CHEBI:33019"/>
        <dbReference type="ChEBI" id="CHEBI:57692"/>
        <dbReference type="ChEBI" id="CHEBI:58210"/>
        <dbReference type="EC" id="2.7.7.2"/>
    </reaction>
</comment>
<dbReference type="Gene3D" id="3.40.50.620">
    <property type="entry name" value="HUPs"/>
    <property type="match status" value="1"/>
</dbReference>
<keyword evidence="5 14" id="KW-0808">Transferase</keyword>
<dbReference type="InterPro" id="IPR014729">
    <property type="entry name" value="Rossmann-like_a/b/a_fold"/>
</dbReference>
<dbReference type="EC" id="2.7.7.2" evidence="14"/>
<keyword evidence="9 14" id="KW-0274">FAD</keyword>
<comment type="pathway">
    <text evidence="2 14">Cofactor biosynthesis; FMN biosynthesis; FMN from riboflavin (ATP route): step 1/1.</text>
</comment>
<dbReference type="PATRIC" id="fig|167539.5.peg.1412"/>
<dbReference type="UniPathway" id="UPA00277">
    <property type="reaction ID" value="UER00407"/>
</dbReference>
<evidence type="ECO:0000256" key="2">
    <source>
        <dbReference type="ARBA" id="ARBA00005201"/>
    </source>
</evidence>
<dbReference type="NCBIfam" id="NF004160">
    <property type="entry name" value="PRK05627.1-3"/>
    <property type="match status" value="1"/>
</dbReference>
<evidence type="ECO:0000256" key="6">
    <source>
        <dbReference type="ARBA" id="ARBA00022695"/>
    </source>
</evidence>
<dbReference type="SUPFAM" id="SSF82114">
    <property type="entry name" value="Riboflavin kinase-like"/>
    <property type="match status" value="1"/>
</dbReference>
<dbReference type="AlphaFoldDB" id="Q7VAV6"/>
<feature type="domain" description="Riboflavin kinase" evidence="15">
    <location>
        <begin position="176"/>
        <end position="303"/>
    </location>
</feature>
<protein>
    <recommendedName>
        <fullName evidence="14">Riboflavin biosynthesis protein</fullName>
    </recommendedName>
    <domain>
        <recommendedName>
            <fullName evidence="14">Riboflavin kinase</fullName>
            <ecNumber evidence="14">2.7.1.26</ecNumber>
        </recommendedName>
        <alternativeName>
            <fullName evidence="14">Flavokinase</fullName>
        </alternativeName>
    </domain>
    <domain>
        <recommendedName>
            <fullName evidence="14">FMN adenylyltransferase</fullName>
            <ecNumber evidence="14">2.7.7.2</ecNumber>
        </recommendedName>
        <alternativeName>
            <fullName evidence="14">FAD pyrophosphorylase</fullName>
        </alternativeName>
        <alternativeName>
            <fullName evidence="14">FAD synthase</fullName>
        </alternativeName>
    </domain>
</protein>
<dbReference type="GO" id="GO:0009231">
    <property type="term" value="P:riboflavin biosynthetic process"/>
    <property type="evidence" value="ECO:0007669"/>
    <property type="project" value="InterPro"/>
</dbReference>
<dbReference type="KEGG" id="pma:Pro_1347"/>
<keyword evidence="11" id="KW-0511">Multifunctional enzyme</keyword>
<keyword evidence="8 14" id="KW-0418">Kinase</keyword>
<evidence type="ECO:0000256" key="8">
    <source>
        <dbReference type="ARBA" id="ARBA00022777"/>
    </source>
</evidence>
<comment type="catalytic activity">
    <reaction evidence="12 14">
        <text>riboflavin + ATP = FMN + ADP + H(+)</text>
        <dbReference type="Rhea" id="RHEA:14357"/>
        <dbReference type="ChEBI" id="CHEBI:15378"/>
        <dbReference type="ChEBI" id="CHEBI:30616"/>
        <dbReference type="ChEBI" id="CHEBI:57986"/>
        <dbReference type="ChEBI" id="CHEBI:58210"/>
        <dbReference type="ChEBI" id="CHEBI:456216"/>
        <dbReference type="EC" id="2.7.1.26"/>
    </reaction>
</comment>
<dbReference type="Proteomes" id="UP000001420">
    <property type="component" value="Chromosome"/>
</dbReference>
<dbReference type="InterPro" id="IPR015864">
    <property type="entry name" value="FAD_synthase"/>
</dbReference>
<dbReference type="EMBL" id="AE017126">
    <property type="protein sequence ID" value="AAQ00391.1"/>
    <property type="molecule type" value="Genomic_DNA"/>
</dbReference>
<keyword evidence="6 14" id="KW-0548">Nucleotidyltransferase</keyword>
<keyword evidence="3 14" id="KW-0285">Flavoprotein</keyword>
<comment type="similarity">
    <text evidence="14">Belongs to the ribF family.</text>
</comment>
<dbReference type="PIRSF" id="PIRSF004491">
    <property type="entry name" value="FAD_Synth"/>
    <property type="match status" value="1"/>
</dbReference>
<dbReference type="GO" id="GO:0006747">
    <property type="term" value="P:FAD biosynthetic process"/>
    <property type="evidence" value="ECO:0007669"/>
    <property type="project" value="UniProtKB-UniRule"/>
</dbReference>
<dbReference type="UniPathway" id="UPA00276">
    <property type="reaction ID" value="UER00406"/>
</dbReference>
<evidence type="ECO:0000313" key="17">
    <source>
        <dbReference type="Proteomes" id="UP000001420"/>
    </source>
</evidence>
<dbReference type="PANTHER" id="PTHR22749:SF6">
    <property type="entry name" value="RIBOFLAVIN KINASE"/>
    <property type="match status" value="1"/>
</dbReference>
<dbReference type="PANTHER" id="PTHR22749">
    <property type="entry name" value="RIBOFLAVIN KINASE/FMN ADENYLYLTRANSFERASE"/>
    <property type="match status" value="1"/>
</dbReference>
<dbReference type="GO" id="GO:0008531">
    <property type="term" value="F:riboflavin kinase activity"/>
    <property type="evidence" value="ECO:0007669"/>
    <property type="project" value="UniProtKB-UniRule"/>
</dbReference>
<organism evidence="16 17">
    <name type="scientific">Prochlorococcus marinus (strain SARG / CCMP1375 / SS120)</name>
    <dbReference type="NCBI Taxonomy" id="167539"/>
    <lineage>
        <taxon>Bacteria</taxon>
        <taxon>Bacillati</taxon>
        <taxon>Cyanobacteriota</taxon>
        <taxon>Cyanophyceae</taxon>
        <taxon>Synechococcales</taxon>
        <taxon>Prochlorococcaceae</taxon>
        <taxon>Prochlorococcus</taxon>
    </lineage>
</organism>
<evidence type="ECO:0000256" key="14">
    <source>
        <dbReference type="PIRNR" id="PIRNR004491"/>
    </source>
</evidence>
<gene>
    <name evidence="16" type="primary">ribF</name>
    <name evidence="16" type="ordered locus">Pro_1347</name>
</gene>
<reference evidence="16 17" key="1">
    <citation type="journal article" date="2003" name="Proc. Natl. Acad. Sci. U.S.A.">
        <title>Genome sequence of the cyanobacterium Prochlorococcus marinus SS120, a nearly minimal oxyphototrophic genome.</title>
        <authorList>
            <person name="Dufresne A."/>
            <person name="Salanoubat M."/>
            <person name="Partensky F."/>
            <person name="Artiguenave F."/>
            <person name="Axmann I.M."/>
            <person name="Barbe V."/>
            <person name="Duprat S."/>
            <person name="Galperin M.Y."/>
            <person name="Koonin E.V."/>
            <person name="Le Gall F."/>
            <person name="Makarova K.S."/>
            <person name="Ostrowski M."/>
            <person name="Oztas S."/>
            <person name="Robert C."/>
            <person name="Rogozin I.B."/>
            <person name="Scanlan D.J."/>
            <person name="Tandeau de Marsac N."/>
            <person name="Weissenbach J."/>
            <person name="Wincker P."/>
            <person name="Wolf Y.I."/>
            <person name="Hess W.R."/>
        </authorList>
    </citation>
    <scope>NUCLEOTIDE SEQUENCE [LARGE SCALE GENOMIC DNA]</scope>
    <source>
        <strain evidence="17">SARG / CCMP1375 / SS120</strain>
    </source>
</reference>
<evidence type="ECO:0000256" key="7">
    <source>
        <dbReference type="ARBA" id="ARBA00022741"/>
    </source>
</evidence>
<dbReference type="eggNOG" id="COG0196">
    <property type="taxonomic scope" value="Bacteria"/>
</dbReference>
<dbReference type="GO" id="GO:0005524">
    <property type="term" value="F:ATP binding"/>
    <property type="evidence" value="ECO:0007669"/>
    <property type="project" value="UniProtKB-UniRule"/>
</dbReference>
<evidence type="ECO:0000313" key="16">
    <source>
        <dbReference type="EMBL" id="AAQ00391.1"/>
    </source>
</evidence>
<evidence type="ECO:0000256" key="13">
    <source>
        <dbReference type="ARBA" id="ARBA00049494"/>
    </source>
</evidence>
<keyword evidence="17" id="KW-1185">Reference proteome</keyword>
<dbReference type="InterPro" id="IPR002606">
    <property type="entry name" value="Riboflavin_kinase_bac"/>
</dbReference>
<dbReference type="STRING" id="167539.Pro_1347"/>
<dbReference type="InterPro" id="IPR023465">
    <property type="entry name" value="Riboflavin_kinase_dom_sf"/>
</dbReference>
<dbReference type="GO" id="GO:0009398">
    <property type="term" value="P:FMN biosynthetic process"/>
    <property type="evidence" value="ECO:0007669"/>
    <property type="project" value="UniProtKB-UniRule"/>
</dbReference>
<evidence type="ECO:0000256" key="4">
    <source>
        <dbReference type="ARBA" id="ARBA00022643"/>
    </source>
</evidence>
<dbReference type="EC" id="2.7.1.26" evidence="14"/>
<evidence type="ECO:0000256" key="11">
    <source>
        <dbReference type="ARBA" id="ARBA00023268"/>
    </source>
</evidence>
<sequence>MISLCSPLQARLPTALALGSFDGLHAGHRSVIKTITSNTTAVPTVVSFWPHPREVLYGESKLRLYLPSEKALLLEHLGVKQLVLVPFDLSLASLSADEFFHEILIKNLQAKQISVGANFRFGKNREGDSDKLIELGEKANIKVRVLEIIEDNQGRMSSSRIREALKDGDIKLTNSLLGRAYSFGGKVVPGKGIGRKLGWPTANLEIDGSKLLPGQGVYAVMTRASDEKSFSPAIMNLGPQPTINPHAPSATEVHVLNKQVNLKGKDLIVEPVERIRTQKKFTTLKDLSNQIELDARKAISILTQR</sequence>
<dbReference type="InterPro" id="IPR023468">
    <property type="entry name" value="Riboflavin_kinase"/>
</dbReference>
<evidence type="ECO:0000256" key="5">
    <source>
        <dbReference type="ARBA" id="ARBA00022679"/>
    </source>
</evidence>
<evidence type="ECO:0000259" key="15">
    <source>
        <dbReference type="SMART" id="SM00904"/>
    </source>
</evidence>
<dbReference type="Gene3D" id="2.40.30.30">
    <property type="entry name" value="Riboflavin kinase-like"/>
    <property type="match status" value="1"/>
</dbReference>
<dbReference type="GO" id="GO:0003919">
    <property type="term" value="F:FMN adenylyltransferase activity"/>
    <property type="evidence" value="ECO:0007669"/>
    <property type="project" value="UniProtKB-UniRule"/>
</dbReference>
<evidence type="ECO:0000256" key="1">
    <source>
        <dbReference type="ARBA" id="ARBA00004726"/>
    </source>
</evidence>
<dbReference type="NCBIfam" id="TIGR00083">
    <property type="entry name" value="ribF"/>
    <property type="match status" value="1"/>
</dbReference>
<dbReference type="SUPFAM" id="SSF52374">
    <property type="entry name" value="Nucleotidylyl transferase"/>
    <property type="match status" value="1"/>
</dbReference>
<keyword evidence="4 14" id="KW-0288">FMN</keyword>
<evidence type="ECO:0000256" key="3">
    <source>
        <dbReference type="ARBA" id="ARBA00022630"/>
    </source>
</evidence>